<sequence length="308" mass="35340">MDTKQILTFITLAETSNYIKAADRLNYAPSTLAKHIRSLEEELGTKLVEHRENRIRLTREGERFYAYAQKMMETYWEAMEKVADPVCLTGGVRIAGGEPIVGFSLSPFLLDFSNQYPKVSVNVQMICCARVPAWLRGREVDMGYIYEMEQLEDDVFERVSLYNEPVWLVTTPGNPLAEREQVRYQDLQDQKFAFTYDDCCFTMAFRDRMRQRGIAPASELFLGSVSAVINSVTQSDRIALIPHSTLPHIPGASGLVRLNWVDEPLRSWVQIVYDKNRHLSHVEKEMIRQARQYAATLVEHDGEGQLHA</sequence>
<dbReference type="STRING" id="411467.BACCAP_02330"/>
<comment type="similarity">
    <text evidence="1">Belongs to the LysR transcriptional regulatory family.</text>
</comment>
<dbReference type="RefSeq" id="WP_006572861.1">
    <property type="nucleotide sequence ID" value="NZ_AAXG02000014.1"/>
</dbReference>
<evidence type="ECO:0000256" key="4">
    <source>
        <dbReference type="ARBA" id="ARBA00023163"/>
    </source>
</evidence>
<reference evidence="6 7" key="2">
    <citation type="submission" date="2007-06" db="EMBL/GenBank/DDBJ databases">
        <title>Draft genome sequence of Pseudoflavonifractor capillosus ATCC 29799.</title>
        <authorList>
            <person name="Sudarsanam P."/>
            <person name="Ley R."/>
            <person name="Guruge J."/>
            <person name="Turnbaugh P.J."/>
            <person name="Mahowald M."/>
            <person name="Liep D."/>
            <person name="Gordon J."/>
        </authorList>
    </citation>
    <scope>NUCLEOTIDE SEQUENCE [LARGE SCALE GENOMIC DNA]</scope>
    <source>
        <strain evidence="6 7">ATCC 29799</strain>
    </source>
</reference>
<name>A6NVT7_9FIRM</name>
<dbReference type="Gene3D" id="1.10.10.10">
    <property type="entry name" value="Winged helix-like DNA-binding domain superfamily/Winged helix DNA-binding domain"/>
    <property type="match status" value="1"/>
</dbReference>
<keyword evidence="4" id="KW-0804">Transcription</keyword>
<dbReference type="Pfam" id="PF00126">
    <property type="entry name" value="HTH_1"/>
    <property type="match status" value="1"/>
</dbReference>
<proteinExistence type="inferred from homology"/>
<keyword evidence="7" id="KW-1185">Reference proteome</keyword>
<dbReference type="GO" id="GO:0005829">
    <property type="term" value="C:cytosol"/>
    <property type="evidence" value="ECO:0007669"/>
    <property type="project" value="TreeGrafter"/>
</dbReference>
<dbReference type="InterPro" id="IPR005119">
    <property type="entry name" value="LysR_subst-bd"/>
</dbReference>
<organism evidence="6 7">
    <name type="scientific">Pseudoflavonifractor capillosus ATCC 29799</name>
    <dbReference type="NCBI Taxonomy" id="411467"/>
    <lineage>
        <taxon>Bacteria</taxon>
        <taxon>Bacillati</taxon>
        <taxon>Bacillota</taxon>
        <taxon>Clostridia</taxon>
        <taxon>Eubacteriales</taxon>
        <taxon>Oscillospiraceae</taxon>
        <taxon>Pseudoflavonifractor</taxon>
    </lineage>
</organism>
<dbReference type="InterPro" id="IPR036390">
    <property type="entry name" value="WH_DNA-bd_sf"/>
</dbReference>
<gene>
    <name evidence="6" type="ORF">BACCAP_02330</name>
</gene>
<dbReference type="PROSITE" id="PS50931">
    <property type="entry name" value="HTH_LYSR"/>
    <property type="match status" value="1"/>
</dbReference>
<dbReference type="eggNOG" id="COG0583">
    <property type="taxonomic scope" value="Bacteria"/>
</dbReference>
<dbReference type="Gene3D" id="3.40.190.290">
    <property type="match status" value="1"/>
</dbReference>
<dbReference type="InterPro" id="IPR050950">
    <property type="entry name" value="HTH-type_LysR_regulators"/>
</dbReference>
<comment type="caution">
    <text evidence="6">The sequence shown here is derived from an EMBL/GenBank/DDBJ whole genome shotgun (WGS) entry which is preliminary data.</text>
</comment>
<evidence type="ECO:0000256" key="1">
    <source>
        <dbReference type="ARBA" id="ARBA00009437"/>
    </source>
</evidence>
<protein>
    <submittedName>
        <fullName evidence="6">LysR substrate binding domain protein</fullName>
    </submittedName>
</protein>
<dbReference type="AlphaFoldDB" id="A6NVT7"/>
<evidence type="ECO:0000313" key="7">
    <source>
        <dbReference type="Proteomes" id="UP000003639"/>
    </source>
</evidence>
<dbReference type="CDD" id="cd05466">
    <property type="entry name" value="PBP2_LTTR_substrate"/>
    <property type="match status" value="1"/>
</dbReference>
<evidence type="ECO:0000256" key="3">
    <source>
        <dbReference type="ARBA" id="ARBA00023125"/>
    </source>
</evidence>
<dbReference type="GO" id="GO:0003677">
    <property type="term" value="F:DNA binding"/>
    <property type="evidence" value="ECO:0007669"/>
    <property type="project" value="UniProtKB-KW"/>
</dbReference>
<dbReference type="OrthoDB" id="119203at2"/>
<dbReference type="Proteomes" id="UP000003639">
    <property type="component" value="Unassembled WGS sequence"/>
</dbReference>
<dbReference type="SUPFAM" id="SSF53850">
    <property type="entry name" value="Periplasmic binding protein-like II"/>
    <property type="match status" value="1"/>
</dbReference>
<dbReference type="InterPro" id="IPR036388">
    <property type="entry name" value="WH-like_DNA-bd_sf"/>
</dbReference>
<dbReference type="SUPFAM" id="SSF46785">
    <property type="entry name" value="Winged helix' DNA-binding domain"/>
    <property type="match status" value="1"/>
</dbReference>
<keyword evidence="3" id="KW-0238">DNA-binding</keyword>
<evidence type="ECO:0000313" key="6">
    <source>
        <dbReference type="EMBL" id="EDM99830.1"/>
    </source>
</evidence>
<accession>A6NVT7</accession>
<dbReference type="Pfam" id="PF03466">
    <property type="entry name" value="LysR_substrate"/>
    <property type="match status" value="1"/>
</dbReference>
<feature type="domain" description="HTH lysR-type" evidence="5">
    <location>
        <begin position="1"/>
        <end position="58"/>
    </location>
</feature>
<dbReference type="InterPro" id="IPR000847">
    <property type="entry name" value="LysR_HTH_N"/>
</dbReference>
<dbReference type="EMBL" id="AAXG02000014">
    <property type="protein sequence ID" value="EDM99830.1"/>
    <property type="molecule type" value="Genomic_DNA"/>
</dbReference>
<evidence type="ECO:0000256" key="2">
    <source>
        <dbReference type="ARBA" id="ARBA00023015"/>
    </source>
</evidence>
<keyword evidence="2" id="KW-0805">Transcription regulation</keyword>
<evidence type="ECO:0000259" key="5">
    <source>
        <dbReference type="PROSITE" id="PS50931"/>
    </source>
</evidence>
<dbReference type="GO" id="GO:0003700">
    <property type="term" value="F:DNA-binding transcription factor activity"/>
    <property type="evidence" value="ECO:0007669"/>
    <property type="project" value="InterPro"/>
</dbReference>
<dbReference type="PANTHER" id="PTHR30419">
    <property type="entry name" value="HTH-TYPE TRANSCRIPTIONAL REGULATOR YBHD"/>
    <property type="match status" value="1"/>
</dbReference>
<reference evidence="6 7" key="1">
    <citation type="submission" date="2007-04" db="EMBL/GenBank/DDBJ databases">
        <authorList>
            <person name="Fulton L."/>
            <person name="Clifton S."/>
            <person name="Fulton B."/>
            <person name="Xu J."/>
            <person name="Minx P."/>
            <person name="Pepin K.H."/>
            <person name="Johnson M."/>
            <person name="Thiruvilangam P."/>
            <person name="Bhonagiri V."/>
            <person name="Nash W.E."/>
            <person name="Mardis E.R."/>
            <person name="Wilson R.K."/>
        </authorList>
    </citation>
    <scope>NUCLEOTIDE SEQUENCE [LARGE SCALE GENOMIC DNA]</scope>
    <source>
        <strain evidence="6 7">ATCC 29799</strain>
    </source>
</reference>